<evidence type="ECO:0000256" key="3">
    <source>
        <dbReference type="ARBA" id="ARBA00009699"/>
    </source>
</evidence>
<dbReference type="SUPFAM" id="SSF48208">
    <property type="entry name" value="Six-hairpin glycosidases"/>
    <property type="match status" value="1"/>
</dbReference>
<dbReference type="GO" id="GO:0009272">
    <property type="term" value="P:fungal-type cell wall biogenesis"/>
    <property type="evidence" value="ECO:0007669"/>
    <property type="project" value="TreeGrafter"/>
</dbReference>
<dbReference type="InterPro" id="IPR008928">
    <property type="entry name" value="6-hairpin_glycosidase_sf"/>
</dbReference>
<gene>
    <name evidence="14" type="ORF">CDD82_851</name>
</gene>
<dbReference type="FunFam" id="1.50.10.20:FF:000006">
    <property type="entry name" value="Mannan endo-1,6-alpha-mannosidase"/>
    <property type="match status" value="1"/>
</dbReference>
<keyword evidence="5 13" id="KW-0732">Signal</keyword>
<dbReference type="AlphaFoldDB" id="A0A2C5Y0H8"/>
<evidence type="ECO:0000256" key="1">
    <source>
        <dbReference type="ARBA" id="ARBA00001452"/>
    </source>
</evidence>
<protein>
    <recommendedName>
        <fullName evidence="4 10">Mannan endo-1,6-alpha-mannosidase</fullName>
        <ecNumber evidence="4 10">3.2.1.101</ecNumber>
    </recommendedName>
</protein>
<evidence type="ECO:0000256" key="6">
    <source>
        <dbReference type="ARBA" id="ARBA00022801"/>
    </source>
</evidence>
<evidence type="ECO:0000313" key="14">
    <source>
        <dbReference type="EMBL" id="PHH81419.1"/>
    </source>
</evidence>
<dbReference type="InterPro" id="IPR014480">
    <property type="entry name" value="Mannan-1_6-alpha_mannosidase"/>
</dbReference>
<dbReference type="GO" id="GO:0012505">
    <property type="term" value="C:endomembrane system"/>
    <property type="evidence" value="ECO:0007669"/>
    <property type="project" value="UniProtKB-SubCell"/>
</dbReference>
<evidence type="ECO:0000313" key="15">
    <source>
        <dbReference type="Proteomes" id="UP000224854"/>
    </source>
</evidence>
<feature type="region of interest" description="Disordered" evidence="11">
    <location>
        <begin position="399"/>
        <end position="424"/>
    </location>
</feature>
<comment type="catalytic activity">
    <reaction evidence="1 10">
        <text>Random hydrolysis of (1-&gt;6)-alpha-D-mannosidic linkages in unbranched (1-&gt;6)-mannans.</text>
        <dbReference type="EC" id="3.2.1.101"/>
    </reaction>
</comment>
<evidence type="ECO:0000256" key="5">
    <source>
        <dbReference type="ARBA" id="ARBA00022729"/>
    </source>
</evidence>
<feature type="transmembrane region" description="Helical" evidence="12">
    <location>
        <begin position="438"/>
        <end position="459"/>
    </location>
</feature>
<keyword evidence="12" id="KW-0812">Transmembrane</keyword>
<dbReference type="Gene3D" id="1.50.10.20">
    <property type="match status" value="1"/>
</dbReference>
<evidence type="ECO:0000256" key="12">
    <source>
        <dbReference type="SAM" id="Phobius"/>
    </source>
</evidence>
<dbReference type="Proteomes" id="UP000224854">
    <property type="component" value="Unassembled WGS sequence"/>
</dbReference>
<comment type="caution">
    <text evidence="14">The sequence shown here is derived from an EMBL/GenBank/DDBJ whole genome shotgun (WGS) entry which is preliminary data.</text>
</comment>
<keyword evidence="7 12" id="KW-0472">Membrane</keyword>
<keyword evidence="6 10" id="KW-0378">Hydrolase</keyword>
<keyword evidence="15" id="KW-1185">Reference proteome</keyword>
<feature type="signal peptide" evidence="13">
    <location>
        <begin position="1"/>
        <end position="20"/>
    </location>
</feature>
<evidence type="ECO:0000256" key="11">
    <source>
        <dbReference type="SAM" id="MobiDB-lite"/>
    </source>
</evidence>
<dbReference type="EC" id="3.2.1.101" evidence="4 10"/>
<keyword evidence="8" id="KW-0325">Glycoprotein</keyword>
<dbReference type="OrthoDB" id="4187847at2759"/>
<evidence type="ECO:0000256" key="13">
    <source>
        <dbReference type="SAM" id="SignalP"/>
    </source>
</evidence>
<accession>A0A2C5Y0H8</accession>
<keyword evidence="9 10" id="KW-0326">Glycosidase</keyword>
<proteinExistence type="inferred from homology"/>
<dbReference type="PANTHER" id="PTHR12145">
    <property type="entry name" value="MANNAN ENDO-1,6-ALPHA-MANNOSIDASE DCW1"/>
    <property type="match status" value="1"/>
</dbReference>
<dbReference type="InterPro" id="IPR005198">
    <property type="entry name" value="Glyco_hydro_76"/>
</dbReference>
<organism evidence="14 15">
    <name type="scientific">Ophiocordyceps australis</name>
    <dbReference type="NCBI Taxonomy" id="1399860"/>
    <lineage>
        <taxon>Eukaryota</taxon>
        <taxon>Fungi</taxon>
        <taxon>Dikarya</taxon>
        <taxon>Ascomycota</taxon>
        <taxon>Pezizomycotina</taxon>
        <taxon>Sordariomycetes</taxon>
        <taxon>Hypocreomycetidae</taxon>
        <taxon>Hypocreales</taxon>
        <taxon>Ophiocordycipitaceae</taxon>
        <taxon>Ophiocordyceps</taxon>
    </lineage>
</organism>
<keyword evidence="12" id="KW-1133">Transmembrane helix</keyword>
<dbReference type="EMBL" id="NJEU01000122">
    <property type="protein sequence ID" value="PHH81419.1"/>
    <property type="molecule type" value="Genomic_DNA"/>
</dbReference>
<dbReference type="Pfam" id="PF03663">
    <property type="entry name" value="Glyco_hydro_76"/>
    <property type="match status" value="1"/>
</dbReference>
<dbReference type="GO" id="GO:0008496">
    <property type="term" value="F:mannan endo-1,6-alpha-mannosidase activity"/>
    <property type="evidence" value="ECO:0007669"/>
    <property type="project" value="UniProtKB-UniRule"/>
</dbReference>
<evidence type="ECO:0000256" key="4">
    <source>
        <dbReference type="ARBA" id="ARBA00012350"/>
    </source>
</evidence>
<comment type="similarity">
    <text evidence="3 10">Belongs to the glycosyl hydrolase 76 family.</text>
</comment>
<dbReference type="GO" id="GO:0016052">
    <property type="term" value="P:carbohydrate catabolic process"/>
    <property type="evidence" value="ECO:0007669"/>
    <property type="project" value="InterPro"/>
</dbReference>
<dbReference type="PIRSF" id="PIRSF016302">
    <property type="entry name" value="Man_a_manosd"/>
    <property type="match status" value="1"/>
</dbReference>
<dbReference type="PANTHER" id="PTHR12145:SF41">
    <property type="entry name" value="MANNAN ENDO-1,6-ALPHA-MANNOSIDASE"/>
    <property type="match status" value="1"/>
</dbReference>
<reference evidence="14 15" key="1">
    <citation type="submission" date="2017-06" db="EMBL/GenBank/DDBJ databases">
        <title>Ant-infecting Ophiocordyceps genomes reveal a high diversity of potential behavioral manipulation genes and a possible major role for enterotoxins.</title>
        <authorList>
            <person name="De Bekker C."/>
            <person name="Evans H.C."/>
            <person name="Brachmann A."/>
            <person name="Hughes D.P."/>
        </authorList>
    </citation>
    <scope>NUCLEOTIDE SEQUENCE [LARGE SCALE GENOMIC DNA]</scope>
    <source>
        <strain evidence="14 15">1348a</strain>
    </source>
</reference>
<evidence type="ECO:0000256" key="10">
    <source>
        <dbReference type="PIRNR" id="PIRNR016302"/>
    </source>
</evidence>
<evidence type="ECO:0000256" key="7">
    <source>
        <dbReference type="ARBA" id="ARBA00023136"/>
    </source>
</evidence>
<name>A0A2C5Y0H8_9HYPO</name>
<evidence type="ECO:0000256" key="9">
    <source>
        <dbReference type="ARBA" id="ARBA00023295"/>
    </source>
</evidence>
<evidence type="ECO:0000256" key="2">
    <source>
        <dbReference type="ARBA" id="ARBA00004308"/>
    </source>
</evidence>
<comment type="subcellular location">
    <subcellularLocation>
        <location evidence="2">Endomembrane system</location>
    </subcellularLocation>
</comment>
<evidence type="ECO:0000256" key="8">
    <source>
        <dbReference type="ARBA" id="ARBA00023180"/>
    </source>
</evidence>
<sequence>MISAAVAFAAVLLGACRGLAQGIQADFESADSIKQAAGIIAGDAMNYYEGDQPGQTPGLLFLAPDPNPWWWAGGVLFATMAEYWHYTQDSQYNDVVKAAMVHQAGANQDFLTPNWTAHMGNDDQGFWGVAAMTAAEVNFDNPDPGDPQWLATAQGVFNTMATHKRWDETCGGGLRWQLNLYAQGYNYKNSISNGLFFNLGARLARYTDNDTFSEWANRVWDWERSVGLISDTYAVFDGASINEDCKNINKAEYTYNSGIFLQGAAFLYNHTNGDPQWRERVSGLLDHMLATFFPKNIAVEITCQNDEKNLCVRDQLLHKGVVHRWLVTVAQVAPFTNEKIAPVLRASGEAALRQCNRGDNGQLCGFQWTSGQGDAPPNVGTQMTALSAVISTLYNKEQVSPPVTHDSGGTSTGDNSAGSEDTEKDIMEKPPITAAGKAGASILTLMVVVGFCSVLGWMIV</sequence>
<feature type="chain" id="PRO_5013356110" description="Mannan endo-1,6-alpha-mannosidase" evidence="13">
    <location>
        <begin position="21"/>
        <end position="460"/>
    </location>
</feature>
<feature type="compositionally biased region" description="Polar residues" evidence="11">
    <location>
        <begin position="407"/>
        <end position="419"/>
    </location>
</feature>